<sequence length="497" mass="57293">MIVETIVIFIYSLALLMIFAYALAQLNLLFNYLRSKRQREDEPRFDLNNPNEVPHVTIQLPVYNELYVMERLLENIARIDYPREKLEIQVLDDSTDESFQQTGHHIDELRATGLDIKQISRENRTGYKAGALKEGLKTAKGDFIAIFDADFLPKPDWLKHTIPYFKNEKIGVVQTRWGHINREYSVLTRVQAFALDAHFTLEQVGRNSQGHFINFNGTAGVWRKACILDAGNWEGDTLTEDLDLSYRAQLNSWKFKYLEDVETPAELPVVISAARSQQFRWNKGGAENFRKMAKKVLQNEHTPSKTKIHGILHLLNSTMFLNILVVAILSIPILYIKNEYEHLKWYFYVMSFFVISTVIFFGCYWFTFKVIYGGGFKNFLKYTGMFFTFFSIAMGFSLHNSIAVIEGHLGKRSEFIRTPKFNIQSLGDSWKGNKYLKQNLSPHVVLEGLLMLYFGFGMYSAFVVGDQGGDFGLFPFHLMLFIGFGYVFVKSLTSKVG</sequence>
<dbReference type="OrthoDB" id="9806824at2"/>
<keyword evidence="11" id="KW-1185">Reference proteome</keyword>
<keyword evidence="8" id="KW-0961">Cell wall biogenesis/degradation</keyword>
<keyword evidence="7 9" id="KW-0472">Membrane</keyword>
<dbReference type="Gene3D" id="3.90.550.10">
    <property type="entry name" value="Spore Coat Polysaccharide Biosynthesis Protein SpsA, Chain A"/>
    <property type="match status" value="1"/>
</dbReference>
<organism evidence="10 11">
    <name type="scientific">Aureitalea marina</name>
    <dbReference type="NCBI Taxonomy" id="930804"/>
    <lineage>
        <taxon>Bacteria</taxon>
        <taxon>Pseudomonadati</taxon>
        <taxon>Bacteroidota</taxon>
        <taxon>Flavobacteriia</taxon>
        <taxon>Flavobacteriales</taxon>
        <taxon>Flavobacteriaceae</taxon>
        <taxon>Aureitalea</taxon>
    </lineage>
</organism>
<evidence type="ECO:0000256" key="5">
    <source>
        <dbReference type="ARBA" id="ARBA00022989"/>
    </source>
</evidence>
<keyword evidence="6" id="KW-0333">Golgi apparatus</keyword>
<feature type="transmembrane region" description="Helical" evidence="9">
    <location>
        <begin position="345"/>
        <end position="367"/>
    </location>
</feature>
<feature type="transmembrane region" description="Helical" evidence="9">
    <location>
        <begin position="379"/>
        <end position="398"/>
    </location>
</feature>
<evidence type="ECO:0000256" key="3">
    <source>
        <dbReference type="ARBA" id="ARBA00022679"/>
    </source>
</evidence>
<feature type="transmembrane region" description="Helical" evidence="9">
    <location>
        <begin position="6"/>
        <end position="30"/>
    </location>
</feature>
<feature type="transmembrane region" description="Helical" evidence="9">
    <location>
        <begin position="444"/>
        <end position="464"/>
    </location>
</feature>
<comment type="caution">
    <text evidence="10">The sequence shown here is derived from an EMBL/GenBank/DDBJ whole genome shotgun (WGS) entry which is preliminary data.</text>
</comment>
<feature type="transmembrane region" description="Helical" evidence="9">
    <location>
        <begin position="311"/>
        <end position="333"/>
    </location>
</feature>
<dbReference type="Pfam" id="PF13641">
    <property type="entry name" value="Glyco_tranf_2_3"/>
    <property type="match status" value="1"/>
</dbReference>
<evidence type="ECO:0000256" key="1">
    <source>
        <dbReference type="ARBA" id="ARBA00004653"/>
    </source>
</evidence>
<dbReference type="SUPFAM" id="SSF53448">
    <property type="entry name" value="Nucleotide-diphospho-sugar transferases"/>
    <property type="match status" value="1"/>
</dbReference>
<evidence type="ECO:0000256" key="9">
    <source>
        <dbReference type="SAM" id="Phobius"/>
    </source>
</evidence>
<evidence type="ECO:0000256" key="6">
    <source>
        <dbReference type="ARBA" id="ARBA00023034"/>
    </source>
</evidence>
<keyword evidence="5 9" id="KW-1133">Transmembrane helix</keyword>
<dbReference type="CDD" id="cd06437">
    <property type="entry name" value="CESA_CaSu_A2"/>
    <property type="match status" value="1"/>
</dbReference>
<evidence type="ECO:0000256" key="4">
    <source>
        <dbReference type="ARBA" id="ARBA00022692"/>
    </source>
</evidence>
<dbReference type="PANTHER" id="PTHR32044">
    <property type="entry name" value="GLUCOMANNAN 4-BETA-MANNOSYLTRANSFERASE 9"/>
    <property type="match status" value="1"/>
</dbReference>
<evidence type="ECO:0000256" key="2">
    <source>
        <dbReference type="ARBA" id="ARBA00022676"/>
    </source>
</evidence>
<protein>
    <submittedName>
        <fullName evidence="10">Glycosyl transferase family 2</fullName>
    </submittedName>
</protein>
<accession>A0A2S7KLQ3</accession>
<proteinExistence type="predicted"/>
<dbReference type="GO" id="GO:0016757">
    <property type="term" value="F:glycosyltransferase activity"/>
    <property type="evidence" value="ECO:0007669"/>
    <property type="project" value="UniProtKB-KW"/>
</dbReference>
<reference evidence="10 11" key="1">
    <citation type="submission" date="2016-11" db="EMBL/GenBank/DDBJ databases">
        <title>Trade-off between light-utilization and light-protection in marine flavobacteria.</title>
        <authorList>
            <person name="Kumagai Y."/>
        </authorList>
    </citation>
    <scope>NUCLEOTIDE SEQUENCE [LARGE SCALE GENOMIC DNA]</scope>
    <source>
        <strain evidence="10 11">NBRC 107741</strain>
    </source>
</reference>
<feature type="transmembrane region" description="Helical" evidence="9">
    <location>
        <begin position="471"/>
        <end position="489"/>
    </location>
</feature>
<dbReference type="RefSeq" id="WP_104811433.1">
    <property type="nucleotide sequence ID" value="NZ_MQUB01000001.1"/>
</dbReference>
<gene>
    <name evidence="10" type="ORF">BST85_00315</name>
</gene>
<dbReference type="Proteomes" id="UP000239800">
    <property type="component" value="Unassembled WGS sequence"/>
</dbReference>
<dbReference type="InterPro" id="IPR029044">
    <property type="entry name" value="Nucleotide-diphossugar_trans"/>
</dbReference>
<evidence type="ECO:0000256" key="7">
    <source>
        <dbReference type="ARBA" id="ARBA00023136"/>
    </source>
</evidence>
<evidence type="ECO:0000313" key="11">
    <source>
        <dbReference type="Proteomes" id="UP000239800"/>
    </source>
</evidence>
<dbReference type="EMBL" id="MQUB01000001">
    <property type="protein sequence ID" value="PQB03510.1"/>
    <property type="molecule type" value="Genomic_DNA"/>
</dbReference>
<dbReference type="FunFam" id="3.90.550.10:FF:000057">
    <property type="entry name" value="Glycosyltransferase-like protein, family 2"/>
    <property type="match status" value="1"/>
</dbReference>
<keyword evidence="3 10" id="KW-0808">Transferase</keyword>
<comment type="subcellular location">
    <subcellularLocation>
        <location evidence="1">Golgi apparatus membrane</location>
        <topology evidence="1">Multi-pass membrane protein</topology>
    </subcellularLocation>
</comment>
<keyword evidence="4 9" id="KW-0812">Transmembrane</keyword>
<dbReference type="GO" id="GO:0071555">
    <property type="term" value="P:cell wall organization"/>
    <property type="evidence" value="ECO:0007669"/>
    <property type="project" value="UniProtKB-KW"/>
</dbReference>
<name>A0A2S7KLQ3_9FLAO</name>
<dbReference type="AlphaFoldDB" id="A0A2S7KLQ3"/>
<keyword evidence="2" id="KW-0328">Glycosyltransferase</keyword>
<evidence type="ECO:0000256" key="8">
    <source>
        <dbReference type="ARBA" id="ARBA00023316"/>
    </source>
</evidence>
<evidence type="ECO:0000313" key="10">
    <source>
        <dbReference type="EMBL" id="PQB03510.1"/>
    </source>
</evidence>
<dbReference type="PANTHER" id="PTHR32044:SF80">
    <property type="entry name" value="XYLOGLUCAN GLYCOSYLTRANSFERASE 2-RELATED"/>
    <property type="match status" value="1"/>
</dbReference>